<evidence type="ECO:0000256" key="3">
    <source>
        <dbReference type="ARBA" id="ARBA00022448"/>
    </source>
</evidence>
<keyword evidence="10 12" id="KW-0472">Membrane</keyword>
<keyword evidence="6 12" id="KW-0812">Transmembrane</keyword>
<evidence type="ECO:0000256" key="12">
    <source>
        <dbReference type="HAMAP-Rule" id="MF_01393"/>
    </source>
</evidence>
<dbReference type="GO" id="GO:0042777">
    <property type="term" value="P:proton motive force-driven plasma membrane ATP synthesis"/>
    <property type="evidence" value="ECO:0007669"/>
    <property type="project" value="TreeGrafter"/>
</dbReference>
<dbReference type="Gene3D" id="1.20.120.220">
    <property type="entry name" value="ATP synthase, F0 complex, subunit A"/>
    <property type="match status" value="1"/>
</dbReference>
<dbReference type="CDD" id="cd00310">
    <property type="entry name" value="ATP-synt_Fo_a_6"/>
    <property type="match status" value="1"/>
</dbReference>
<sequence>MAELADAAHAAAEHGAEGQTVQEYITHHLSYLTYGKFPDGHWGLAHTPEEALEMGFMAIHVDTMGWSLFIGAAFLFFFRYIGLRATSDVPSGIQNFVESIFEFVESQVNAGFNYKNPHVAPLALTVFVWIILMNMMDLVPVDWLPEIAMAVGGLWGLEHMSFKVVPTTDPNITMGMSISVFFLILYYSVKNKGLGGFLRELAFHPFGKWMLPFNLIIEIPTLFAKPVSLGLRLFGNLYAGELLFLLISGLLGVYQLPAHFVWAVFHLLVIPLQAFVFMMLTIVYLNAAHEPAHGDH</sequence>
<keyword evidence="4 12" id="KW-1003">Cell membrane</keyword>
<dbReference type="PROSITE" id="PS00449">
    <property type="entry name" value="ATPASE_A"/>
    <property type="match status" value="1"/>
</dbReference>
<dbReference type="PANTHER" id="PTHR42823:SF3">
    <property type="entry name" value="ATP SYNTHASE SUBUNIT A, CHLOROPLASTIC"/>
    <property type="match status" value="1"/>
</dbReference>
<protein>
    <recommendedName>
        <fullName evidence="12 13">ATP synthase subunit a</fullName>
    </recommendedName>
    <alternativeName>
        <fullName evidence="12">ATP synthase F0 sector subunit a</fullName>
    </alternativeName>
    <alternativeName>
        <fullName evidence="12">F-ATPase subunit 6</fullName>
    </alternativeName>
</protein>
<comment type="function">
    <text evidence="12 13">Key component of the proton channel; it plays a direct role in the translocation of protons across the membrane.</text>
</comment>
<evidence type="ECO:0000313" key="15">
    <source>
        <dbReference type="Proteomes" id="UP000218767"/>
    </source>
</evidence>
<dbReference type="GO" id="GO:0005886">
    <property type="term" value="C:plasma membrane"/>
    <property type="evidence" value="ECO:0007669"/>
    <property type="project" value="UniProtKB-SubCell"/>
</dbReference>
<proteinExistence type="inferred from homology"/>
<feature type="transmembrane region" description="Helical" evidence="12">
    <location>
        <begin position="172"/>
        <end position="189"/>
    </location>
</feature>
<organism evidence="14 15">
    <name type="scientific">SAR86 cluster bacterium</name>
    <dbReference type="NCBI Taxonomy" id="2030880"/>
    <lineage>
        <taxon>Bacteria</taxon>
        <taxon>Pseudomonadati</taxon>
        <taxon>Pseudomonadota</taxon>
        <taxon>Gammaproteobacteria</taxon>
        <taxon>SAR86 cluster</taxon>
    </lineage>
</organism>
<keyword evidence="3 12" id="KW-0813">Transport</keyword>
<dbReference type="InterPro" id="IPR045082">
    <property type="entry name" value="ATP_syn_F0_a_bact/chloroplast"/>
</dbReference>
<feature type="transmembrane region" description="Helical" evidence="12">
    <location>
        <begin position="119"/>
        <end position="136"/>
    </location>
</feature>
<comment type="caution">
    <text evidence="14">The sequence shown here is derived from an EMBL/GenBank/DDBJ whole genome shotgun (WGS) entry which is preliminary data.</text>
</comment>
<keyword evidence="8 12" id="KW-1133">Transmembrane helix</keyword>
<dbReference type="NCBIfam" id="NF004477">
    <property type="entry name" value="PRK05815.1-1"/>
    <property type="match status" value="1"/>
</dbReference>
<dbReference type="InterPro" id="IPR035908">
    <property type="entry name" value="F0_ATP_A_sf"/>
</dbReference>
<evidence type="ECO:0000256" key="1">
    <source>
        <dbReference type="ARBA" id="ARBA00004141"/>
    </source>
</evidence>
<keyword evidence="9 12" id="KW-0406">Ion transport</keyword>
<feature type="transmembrane region" description="Helical" evidence="12">
    <location>
        <begin position="260"/>
        <end position="285"/>
    </location>
</feature>
<dbReference type="FunFam" id="1.20.120.220:FF:000002">
    <property type="entry name" value="ATP synthase subunit a"/>
    <property type="match status" value="1"/>
</dbReference>
<evidence type="ECO:0000256" key="6">
    <source>
        <dbReference type="ARBA" id="ARBA00022692"/>
    </source>
</evidence>
<gene>
    <name evidence="12" type="primary">atpB</name>
    <name evidence="14" type="ORF">COB20_07975</name>
</gene>
<evidence type="ECO:0000256" key="4">
    <source>
        <dbReference type="ARBA" id="ARBA00022475"/>
    </source>
</evidence>
<dbReference type="GO" id="GO:0046933">
    <property type="term" value="F:proton-transporting ATP synthase activity, rotational mechanism"/>
    <property type="evidence" value="ECO:0007669"/>
    <property type="project" value="UniProtKB-UniRule"/>
</dbReference>
<dbReference type="GO" id="GO:0045259">
    <property type="term" value="C:proton-transporting ATP synthase complex"/>
    <property type="evidence" value="ECO:0007669"/>
    <property type="project" value="UniProtKB-KW"/>
</dbReference>
<dbReference type="SUPFAM" id="SSF81336">
    <property type="entry name" value="F1F0 ATP synthase subunit A"/>
    <property type="match status" value="1"/>
</dbReference>
<name>A0A2A4X477_9GAMM</name>
<dbReference type="Pfam" id="PF00119">
    <property type="entry name" value="ATP-synt_A"/>
    <property type="match status" value="1"/>
</dbReference>
<evidence type="ECO:0000256" key="11">
    <source>
        <dbReference type="ARBA" id="ARBA00023310"/>
    </source>
</evidence>
<keyword evidence="7 12" id="KW-0375">Hydrogen ion transport</keyword>
<dbReference type="EMBL" id="NVUL01000045">
    <property type="protein sequence ID" value="PCI77438.1"/>
    <property type="molecule type" value="Genomic_DNA"/>
</dbReference>
<comment type="similarity">
    <text evidence="2 12 13">Belongs to the ATPase A chain family.</text>
</comment>
<feature type="transmembrane region" description="Helical" evidence="12">
    <location>
        <begin position="64"/>
        <end position="81"/>
    </location>
</feature>
<keyword evidence="11 12" id="KW-0066">ATP synthesis</keyword>
<dbReference type="HAMAP" id="MF_01393">
    <property type="entry name" value="ATP_synth_a_bact"/>
    <property type="match status" value="1"/>
</dbReference>
<evidence type="ECO:0000256" key="5">
    <source>
        <dbReference type="ARBA" id="ARBA00022547"/>
    </source>
</evidence>
<dbReference type="InterPro" id="IPR023011">
    <property type="entry name" value="ATP_synth_F0_asu_AS"/>
</dbReference>
<evidence type="ECO:0000256" key="10">
    <source>
        <dbReference type="ARBA" id="ARBA00023136"/>
    </source>
</evidence>
<dbReference type="Proteomes" id="UP000218767">
    <property type="component" value="Unassembled WGS sequence"/>
</dbReference>
<dbReference type="AlphaFoldDB" id="A0A2A4X477"/>
<dbReference type="NCBIfam" id="TIGR01131">
    <property type="entry name" value="ATP_synt_6_or_A"/>
    <property type="match status" value="1"/>
</dbReference>
<evidence type="ECO:0000256" key="2">
    <source>
        <dbReference type="ARBA" id="ARBA00006810"/>
    </source>
</evidence>
<keyword evidence="5 12" id="KW-0138">CF(0)</keyword>
<feature type="transmembrane region" description="Helical" evidence="12">
    <location>
        <begin position="233"/>
        <end position="254"/>
    </location>
</feature>
<accession>A0A2A4X477</accession>
<evidence type="ECO:0000256" key="13">
    <source>
        <dbReference type="RuleBase" id="RU000483"/>
    </source>
</evidence>
<reference evidence="15" key="1">
    <citation type="submission" date="2017-08" db="EMBL/GenBank/DDBJ databases">
        <title>A dynamic microbial community with high functional redundancy inhabits the cold, oxic subseafloor aquifer.</title>
        <authorList>
            <person name="Tully B.J."/>
            <person name="Wheat C.G."/>
            <person name="Glazer B.T."/>
            <person name="Huber J.A."/>
        </authorList>
    </citation>
    <scope>NUCLEOTIDE SEQUENCE [LARGE SCALE GENOMIC DNA]</scope>
</reference>
<evidence type="ECO:0000313" key="14">
    <source>
        <dbReference type="EMBL" id="PCI77438.1"/>
    </source>
</evidence>
<evidence type="ECO:0000256" key="8">
    <source>
        <dbReference type="ARBA" id="ARBA00022989"/>
    </source>
</evidence>
<dbReference type="PANTHER" id="PTHR42823">
    <property type="entry name" value="ATP SYNTHASE SUBUNIT A, CHLOROPLASTIC"/>
    <property type="match status" value="1"/>
</dbReference>
<comment type="subcellular location">
    <subcellularLocation>
        <location evidence="12 13">Cell membrane</location>
        <topology evidence="12 13">Multi-pass membrane protein</topology>
    </subcellularLocation>
    <subcellularLocation>
        <location evidence="1">Membrane</location>
        <topology evidence="1">Multi-pass membrane protein</topology>
    </subcellularLocation>
</comment>
<evidence type="ECO:0000256" key="9">
    <source>
        <dbReference type="ARBA" id="ARBA00023065"/>
    </source>
</evidence>
<dbReference type="InterPro" id="IPR000568">
    <property type="entry name" value="ATP_synth_F0_asu"/>
</dbReference>
<evidence type="ECO:0000256" key="7">
    <source>
        <dbReference type="ARBA" id="ARBA00022781"/>
    </source>
</evidence>